<dbReference type="EMBL" id="JAYMYS010000002">
    <property type="protein sequence ID" value="KAK7407788.1"/>
    <property type="molecule type" value="Genomic_DNA"/>
</dbReference>
<dbReference type="PANTHER" id="PTHR31776">
    <property type="entry name" value="ALPHA-L-ARABINOFURANOSIDASE 1"/>
    <property type="match status" value="1"/>
</dbReference>
<dbReference type="FunFam" id="3.20.20.80:FF:000025">
    <property type="entry name" value="Alpha-L-arabinofuranosidase 1"/>
    <property type="match status" value="1"/>
</dbReference>
<keyword evidence="6" id="KW-0272">Extracellular matrix</keyword>
<name>A0AAN9SWN3_PSOTE</name>
<dbReference type="Gene3D" id="3.20.20.80">
    <property type="entry name" value="Glycosidases"/>
    <property type="match status" value="1"/>
</dbReference>
<evidence type="ECO:0000259" key="11">
    <source>
        <dbReference type="SMART" id="SM00813"/>
    </source>
</evidence>
<evidence type="ECO:0000256" key="8">
    <source>
        <dbReference type="ARBA" id="ARBA00022801"/>
    </source>
</evidence>
<evidence type="ECO:0000256" key="7">
    <source>
        <dbReference type="ARBA" id="ARBA00022729"/>
    </source>
</evidence>
<comment type="similarity">
    <text evidence="3">Belongs to the glycosyl hydrolase 51 family.</text>
</comment>
<dbReference type="FunFam" id="2.60.40.1180:FF:000011">
    <property type="entry name" value="Alpha-L-arabinofuranosidase 1"/>
    <property type="match status" value="1"/>
</dbReference>
<keyword evidence="9" id="KW-0325">Glycoprotein</keyword>
<keyword evidence="7" id="KW-0732">Signal</keyword>
<evidence type="ECO:0000256" key="6">
    <source>
        <dbReference type="ARBA" id="ARBA00022530"/>
    </source>
</evidence>
<dbReference type="GO" id="GO:0046373">
    <property type="term" value="P:L-arabinose metabolic process"/>
    <property type="evidence" value="ECO:0007669"/>
    <property type="project" value="InterPro"/>
</dbReference>
<comment type="catalytic activity">
    <reaction evidence="1">
        <text>Hydrolysis of terminal non-reducing alpha-L-arabinofuranoside residues in alpha-L-arabinosides.</text>
        <dbReference type="EC" id="3.2.1.55"/>
    </reaction>
</comment>
<evidence type="ECO:0000256" key="5">
    <source>
        <dbReference type="ARBA" id="ARBA00022525"/>
    </source>
</evidence>
<dbReference type="InterPro" id="IPR055235">
    <property type="entry name" value="ASD1_cat"/>
</dbReference>
<dbReference type="InterPro" id="IPR013780">
    <property type="entry name" value="Glyco_hydro_b"/>
</dbReference>
<evidence type="ECO:0000313" key="13">
    <source>
        <dbReference type="Proteomes" id="UP001386955"/>
    </source>
</evidence>
<organism evidence="12 13">
    <name type="scientific">Psophocarpus tetragonolobus</name>
    <name type="common">Winged bean</name>
    <name type="synonym">Dolichos tetragonolobus</name>
    <dbReference type="NCBI Taxonomy" id="3891"/>
    <lineage>
        <taxon>Eukaryota</taxon>
        <taxon>Viridiplantae</taxon>
        <taxon>Streptophyta</taxon>
        <taxon>Embryophyta</taxon>
        <taxon>Tracheophyta</taxon>
        <taxon>Spermatophyta</taxon>
        <taxon>Magnoliopsida</taxon>
        <taxon>eudicotyledons</taxon>
        <taxon>Gunneridae</taxon>
        <taxon>Pentapetalae</taxon>
        <taxon>rosids</taxon>
        <taxon>fabids</taxon>
        <taxon>Fabales</taxon>
        <taxon>Fabaceae</taxon>
        <taxon>Papilionoideae</taxon>
        <taxon>50 kb inversion clade</taxon>
        <taxon>NPAAA clade</taxon>
        <taxon>indigoferoid/millettioid clade</taxon>
        <taxon>Phaseoleae</taxon>
        <taxon>Psophocarpus</taxon>
    </lineage>
</organism>
<dbReference type="InterPro" id="IPR010720">
    <property type="entry name" value="Alpha-L-AF_C"/>
</dbReference>
<evidence type="ECO:0000256" key="10">
    <source>
        <dbReference type="ARBA" id="ARBA00082101"/>
    </source>
</evidence>
<evidence type="ECO:0000256" key="2">
    <source>
        <dbReference type="ARBA" id="ARBA00004498"/>
    </source>
</evidence>
<sequence length="578" mass="64073">MLREINHAGAGGLWAELVRNRGFEAGGPSVPSNISPWSIIGDDSTIVVSTDRTSLFERNKVALCMNVLCDGPKSCPNGGVGVSNPGYWGMNIEKGQKYKVVFYVKTLGAIDLHVSFVGSENGENLASQNFRVSTHNVSKWTKMETVMEAKATNYNSSLQITTSNKGVVWLDQVSAMPLDTFKGHGFRKDLAQMVVDLKPKFFRFPGGCYVEGGYLRNAFRWKDSVGPWEQRPGHFGDVWNYWTDDGFGYFEGLQFAEDIGAMPVWVFNNGISLNDEVNTFAVAPFIQEALDGIEFARGSHKSKWGSLRASMGHPKPFDLRIVAIGNEECGMARYHGNYLKFYAAIKHAYPDIMIISNCDASEKPLDHPADFYDFHIYTNAKDMFSKSTKFDNASRSGPKAFVSEYAVWKDDAGDGTLLAAVAEAGFLIGLERNRWTPDAVVFNSHQHYGTPSYWIQQLFTTSSGATLLNSKLETSSHSLVASAIEYTNPEDKKKYLRIKVVNFGSDPQSLRVSIGGLDSNMQLSKATKTVITGPNVREENSFSEPEKIVLQHSSLEDASDDMKVLLVPYSVTSFDLLK</sequence>
<gene>
    <name evidence="12" type="ORF">VNO78_09870</name>
</gene>
<dbReference type="SUPFAM" id="SSF51445">
    <property type="entry name" value="(Trans)glycosidases"/>
    <property type="match status" value="1"/>
</dbReference>
<proteinExistence type="inferred from homology"/>
<keyword evidence="13" id="KW-1185">Reference proteome</keyword>
<dbReference type="GO" id="GO:0046556">
    <property type="term" value="F:alpha-L-arabinofuranosidase activity"/>
    <property type="evidence" value="ECO:0007669"/>
    <property type="project" value="UniProtKB-EC"/>
</dbReference>
<accession>A0AAN9SWN3</accession>
<dbReference type="EC" id="3.2.1.55" evidence="4"/>
<dbReference type="SMART" id="SM00813">
    <property type="entry name" value="Alpha-L-AF_C"/>
    <property type="match status" value="1"/>
</dbReference>
<dbReference type="InterPro" id="IPR017853">
    <property type="entry name" value="GH"/>
</dbReference>
<dbReference type="AlphaFoldDB" id="A0AAN9SWN3"/>
<evidence type="ECO:0000313" key="12">
    <source>
        <dbReference type="EMBL" id="KAK7407788.1"/>
    </source>
</evidence>
<dbReference type="FunFam" id="2.60.120.260:FF:000063">
    <property type="entry name" value="Putative alpha-L-arabinofuranosidase family protein"/>
    <property type="match status" value="1"/>
</dbReference>
<dbReference type="Pfam" id="PF22848">
    <property type="entry name" value="ASD1_dom"/>
    <property type="match status" value="1"/>
</dbReference>
<dbReference type="Gene3D" id="2.60.120.260">
    <property type="entry name" value="Galactose-binding domain-like"/>
    <property type="match status" value="1"/>
</dbReference>
<protein>
    <recommendedName>
        <fullName evidence="4">non-reducing end alpha-L-arabinofuranosidase</fullName>
        <ecNumber evidence="4">3.2.1.55</ecNumber>
    </recommendedName>
    <alternativeName>
        <fullName evidence="10">Beta-D-xylosidase</fullName>
    </alternativeName>
</protein>
<evidence type="ECO:0000256" key="4">
    <source>
        <dbReference type="ARBA" id="ARBA00012670"/>
    </source>
</evidence>
<feature type="domain" description="Alpha-L-arabinofuranosidase C-terminal" evidence="11">
    <location>
        <begin position="403"/>
        <end position="570"/>
    </location>
</feature>
<comment type="caution">
    <text evidence="12">The sequence shown here is derived from an EMBL/GenBank/DDBJ whole genome shotgun (WGS) entry which is preliminary data.</text>
</comment>
<reference evidence="12 13" key="1">
    <citation type="submission" date="2024-01" db="EMBL/GenBank/DDBJ databases">
        <title>The genomes of 5 underutilized Papilionoideae crops provide insights into root nodulation and disease resistanc.</title>
        <authorList>
            <person name="Jiang F."/>
        </authorList>
    </citation>
    <scope>NUCLEOTIDE SEQUENCE [LARGE SCALE GENOMIC DNA]</scope>
    <source>
        <strain evidence="12">DUOXIRENSHENG_FW03</strain>
        <tissue evidence="12">Leaves</tissue>
    </source>
</reference>
<keyword evidence="5" id="KW-0964">Secreted</keyword>
<dbReference type="Pfam" id="PF06964">
    <property type="entry name" value="Alpha-L-AF_C"/>
    <property type="match status" value="1"/>
</dbReference>
<dbReference type="Proteomes" id="UP001386955">
    <property type="component" value="Unassembled WGS sequence"/>
</dbReference>
<evidence type="ECO:0000256" key="3">
    <source>
        <dbReference type="ARBA" id="ARBA00007186"/>
    </source>
</evidence>
<evidence type="ECO:0000256" key="9">
    <source>
        <dbReference type="ARBA" id="ARBA00023180"/>
    </source>
</evidence>
<comment type="subcellular location">
    <subcellularLocation>
        <location evidence="2">Secreted</location>
        <location evidence="2">Extracellular space</location>
        <location evidence="2">Extracellular matrix</location>
    </subcellularLocation>
</comment>
<keyword evidence="8" id="KW-0378">Hydrolase</keyword>
<dbReference type="InterPro" id="IPR051563">
    <property type="entry name" value="Glycosyl_Hydrolase_51"/>
</dbReference>
<evidence type="ECO:0000256" key="1">
    <source>
        <dbReference type="ARBA" id="ARBA00001462"/>
    </source>
</evidence>
<dbReference type="Gene3D" id="2.60.40.1180">
    <property type="entry name" value="Golgi alpha-mannosidase II"/>
    <property type="match status" value="1"/>
</dbReference>
<dbReference type="PANTHER" id="PTHR31776:SF18">
    <property type="entry name" value="NON-REDUCING END ALPHA-L-ARABINOFURANOSIDASE"/>
    <property type="match status" value="1"/>
</dbReference>